<keyword evidence="3" id="KW-1185">Reference proteome</keyword>
<accession>A0A8H6G3U2</accession>
<feature type="region of interest" description="Disordered" evidence="1">
    <location>
        <begin position="1"/>
        <end position="93"/>
    </location>
</feature>
<comment type="caution">
    <text evidence="2">The sequence shown here is derived from an EMBL/GenBank/DDBJ whole genome shotgun (WGS) entry which is preliminary data.</text>
</comment>
<proteinExistence type="predicted"/>
<protein>
    <submittedName>
        <fullName evidence="2">Uncharacterized protein</fullName>
    </submittedName>
</protein>
<sequence>MPTLTATLLFGNQAKRHPSPRPNTRRPHQQPISGRKSTSSSMSSGWIGPGARTAPQNQEDNANYEAIKAQVEKDEQEKREAENAKRASEGLPPLRDSVWKKVKKGIQKAFMM</sequence>
<dbReference type="AlphaFoldDB" id="A0A8H6G3U2"/>
<dbReference type="RefSeq" id="XP_037169338.1">
    <property type="nucleotide sequence ID" value="XM_037303616.1"/>
</dbReference>
<evidence type="ECO:0000313" key="2">
    <source>
        <dbReference type="EMBL" id="KAF6240069.1"/>
    </source>
</evidence>
<reference evidence="2 3" key="1">
    <citation type="journal article" date="2020" name="Genomics">
        <title>Complete, high-quality genomes from long-read metagenomic sequencing of two wolf lichen thalli reveals enigmatic genome architecture.</title>
        <authorList>
            <person name="McKenzie S.K."/>
            <person name="Walston R.F."/>
            <person name="Allen J.L."/>
        </authorList>
    </citation>
    <scope>NUCLEOTIDE SEQUENCE [LARGE SCALE GENOMIC DNA]</scope>
    <source>
        <strain evidence="2">WasteWater2</strain>
    </source>
</reference>
<evidence type="ECO:0000313" key="3">
    <source>
        <dbReference type="Proteomes" id="UP000578531"/>
    </source>
</evidence>
<dbReference type="OrthoDB" id="5392709at2759"/>
<feature type="compositionally biased region" description="Basic and acidic residues" evidence="1">
    <location>
        <begin position="70"/>
        <end position="88"/>
    </location>
</feature>
<evidence type="ECO:0000256" key="1">
    <source>
        <dbReference type="SAM" id="MobiDB-lite"/>
    </source>
</evidence>
<dbReference type="Proteomes" id="UP000578531">
    <property type="component" value="Unassembled WGS sequence"/>
</dbReference>
<dbReference type="GeneID" id="59283353"/>
<gene>
    <name evidence="2" type="ORF">HO173_001679</name>
</gene>
<dbReference type="EMBL" id="JACCJC010000004">
    <property type="protein sequence ID" value="KAF6240069.1"/>
    <property type="molecule type" value="Genomic_DNA"/>
</dbReference>
<organism evidence="2 3">
    <name type="scientific">Letharia columbiana</name>
    <dbReference type="NCBI Taxonomy" id="112416"/>
    <lineage>
        <taxon>Eukaryota</taxon>
        <taxon>Fungi</taxon>
        <taxon>Dikarya</taxon>
        <taxon>Ascomycota</taxon>
        <taxon>Pezizomycotina</taxon>
        <taxon>Lecanoromycetes</taxon>
        <taxon>OSLEUM clade</taxon>
        <taxon>Lecanoromycetidae</taxon>
        <taxon>Lecanorales</taxon>
        <taxon>Lecanorineae</taxon>
        <taxon>Parmeliaceae</taxon>
        <taxon>Letharia</taxon>
    </lineage>
</organism>
<feature type="compositionally biased region" description="Basic residues" evidence="1">
    <location>
        <begin position="14"/>
        <end position="28"/>
    </location>
</feature>
<name>A0A8H6G3U2_9LECA</name>
<feature type="compositionally biased region" description="Low complexity" evidence="1">
    <location>
        <begin position="33"/>
        <end position="50"/>
    </location>
</feature>